<dbReference type="InterPro" id="IPR036465">
    <property type="entry name" value="vWFA_dom_sf"/>
</dbReference>
<evidence type="ECO:0000313" key="4">
    <source>
        <dbReference type="Proteomes" id="UP000612956"/>
    </source>
</evidence>
<dbReference type="EMBL" id="BMMW01000004">
    <property type="protein sequence ID" value="GGK63397.1"/>
    <property type="molecule type" value="Genomic_DNA"/>
</dbReference>
<protein>
    <recommendedName>
        <fullName evidence="2">VWFA domain-containing protein</fullName>
    </recommendedName>
</protein>
<dbReference type="SUPFAM" id="SSF53300">
    <property type="entry name" value="vWA-like"/>
    <property type="match status" value="1"/>
</dbReference>
<dbReference type="RefSeq" id="WP_229684119.1">
    <property type="nucleotide sequence ID" value="NZ_BMMW01000004.1"/>
</dbReference>
<reference evidence="3" key="2">
    <citation type="submission" date="2020-09" db="EMBL/GenBank/DDBJ databases">
        <authorList>
            <person name="Sun Q."/>
            <person name="Zhou Y."/>
        </authorList>
    </citation>
    <scope>NUCLEOTIDE SEQUENCE</scope>
    <source>
        <strain evidence="3">CGMCC 4.7278</strain>
    </source>
</reference>
<feature type="compositionally biased region" description="Acidic residues" evidence="1">
    <location>
        <begin position="295"/>
        <end position="309"/>
    </location>
</feature>
<organism evidence="3 4">
    <name type="scientific">Nocardia camponoti</name>
    <dbReference type="NCBI Taxonomy" id="1616106"/>
    <lineage>
        <taxon>Bacteria</taxon>
        <taxon>Bacillati</taxon>
        <taxon>Actinomycetota</taxon>
        <taxon>Actinomycetes</taxon>
        <taxon>Mycobacteriales</taxon>
        <taxon>Nocardiaceae</taxon>
        <taxon>Nocardia</taxon>
    </lineage>
</organism>
<dbReference type="InterPro" id="IPR002035">
    <property type="entry name" value="VWF_A"/>
</dbReference>
<sequence length="321" mass="33691">MEWGVVYSAEINRKQPALLMLLVDQSFSMSEPAGQGQGTKADVLAQAVNNLLGNAVLLCSRGGERIYNYFEVGVVGYGAKIGPILHGADADRRVLPVSELAENPRRVDAVTRRVPDGAGGVVSVNQQMPVWVDPLSDGATPMVSALAYAEPVIASWCAEHPSSFPPIVINVTDGASTDGDPRDAADRIRALSTDDGAALVFNLHLSAFGGQAVTFPDTAAGLSDPNAQRLFEASSILPPSMLEASASLGYPVRAGSRGFLYNADVTMVIDFLDIGTRAVTPTGLKELMGATVDDAVSDDDGDVADDDQDGSVRADGDEPTW</sequence>
<gene>
    <name evidence="3" type="ORF">GCM10011591_39570</name>
</gene>
<feature type="compositionally biased region" description="Basic and acidic residues" evidence="1">
    <location>
        <begin position="310"/>
        <end position="321"/>
    </location>
</feature>
<evidence type="ECO:0000256" key="1">
    <source>
        <dbReference type="SAM" id="MobiDB-lite"/>
    </source>
</evidence>
<evidence type="ECO:0000259" key="2">
    <source>
        <dbReference type="PROSITE" id="PS50234"/>
    </source>
</evidence>
<feature type="domain" description="VWFA" evidence="2">
    <location>
        <begin position="18"/>
        <end position="209"/>
    </location>
</feature>
<name>A0A917QRB6_9NOCA</name>
<dbReference type="AlphaFoldDB" id="A0A917QRB6"/>
<dbReference type="Gene3D" id="3.40.50.410">
    <property type="entry name" value="von Willebrand factor, type A domain"/>
    <property type="match status" value="1"/>
</dbReference>
<reference evidence="3" key="1">
    <citation type="journal article" date="2014" name="Int. J. Syst. Evol. Microbiol.">
        <title>Complete genome sequence of Corynebacterium casei LMG S-19264T (=DSM 44701T), isolated from a smear-ripened cheese.</title>
        <authorList>
            <consortium name="US DOE Joint Genome Institute (JGI-PGF)"/>
            <person name="Walter F."/>
            <person name="Albersmeier A."/>
            <person name="Kalinowski J."/>
            <person name="Ruckert C."/>
        </authorList>
    </citation>
    <scope>NUCLEOTIDE SEQUENCE</scope>
    <source>
        <strain evidence="3">CGMCC 4.7278</strain>
    </source>
</reference>
<proteinExistence type="predicted"/>
<dbReference type="Proteomes" id="UP000612956">
    <property type="component" value="Unassembled WGS sequence"/>
</dbReference>
<keyword evidence="4" id="KW-1185">Reference proteome</keyword>
<accession>A0A917QRB6</accession>
<dbReference type="PROSITE" id="PS50234">
    <property type="entry name" value="VWFA"/>
    <property type="match status" value="1"/>
</dbReference>
<evidence type="ECO:0000313" key="3">
    <source>
        <dbReference type="EMBL" id="GGK63397.1"/>
    </source>
</evidence>
<feature type="region of interest" description="Disordered" evidence="1">
    <location>
        <begin position="294"/>
        <end position="321"/>
    </location>
</feature>
<comment type="caution">
    <text evidence="3">The sequence shown here is derived from an EMBL/GenBank/DDBJ whole genome shotgun (WGS) entry which is preliminary data.</text>
</comment>